<dbReference type="PANTHER" id="PTHR42981:SF2">
    <property type="entry name" value="PYRUVATE DEHYDROGENASE [UBIQUINONE]"/>
    <property type="match status" value="1"/>
</dbReference>
<evidence type="ECO:0000313" key="9">
    <source>
        <dbReference type="Proteomes" id="UP000502196"/>
    </source>
</evidence>
<dbReference type="AlphaFoldDB" id="A0A6F9EJ20"/>
<feature type="domain" description="Thiamine pyrophosphate enzyme TPP-binding" evidence="6">
    <location>
        <begin position="413"/>
        <end position="558"/>
    </location>
</feature>
<name>A0A6F9EJ20_9BACL</name>
<dbReference type="InterPro" id="IPR012001">
    <property type="entry name" value="Thiamin_PyroP_enz_TPP-bd_dom"/>
</dbReference>
<evidence type="ECO:0000259" key="5">
    <source>
        <dbReference type="Pfam" id="PF00205"/>
    </source>
</evidence>
<dbReference type="Pfam" id="PF00205">
    <property type="entry name" value="TPP_enzyme_M"/>
    <property type="match status" value="1"/>
</dbReference>
<organism evidence="8 9">
    <name type="scientific">Kyrpidia spormannii</name>
    <dbReference type="NCBI Taxonomy" id="2055160"/>
    <lineage>
        <taxon>Bacteria</taxon>
        <taxon>Bacillati</taxon>
        <taxon>Bacillota</taxon>
        <taxon>Bacilli</taxon>
        <taxon>Bacillales</taxon>
        <taxon>Alicyclobacillaceae</taxon>
        <taxon>Kyrpidia</taxon>
    </lineage>
</organism>
<dbReference type="InterPro" id="IPR047211">
    <property type="entry name" value="POXB-like"/>
</dbReference>
<dbReference type="GO" id="GO:0000287">
    <property type="term" value="F:magnesium ion binding"/>
    <property type="evidence" value="ECO:0007669"/>
    <property type="project" value="InterPro"/>
</dbReference>
<dbReference type="SUPFAM" id="SSF52518">
    <property type="entry name" value="Thiamin diphosphate-binding fold (THDP-binding)"/>
    <property type="match status" value="2"/>
</dbReference>
<dbReference type="Proteomes" id="UP000502196">
    <property type="component" value="Chromosome"/>
</dbReference>
<gene>
    <name evidence="8" type="ORF">COOX1_3591</name>
</gene>
<evidence type="ECO:0000256" key="1">
    <source>
        <dbReference type="ARBA" id="ARBA00007812"/>
    </source>
</evidence>
<dbReference type="Pfam" id="PF02776">
    <property type="entry name" value="TPP_enzyme_N"/>
    <property type="match status" value="1"/>
</dbReference>
<dbReference type="InterPro" id="IPR012000">
    <property type="entry name" value="Thiamin_PyroP_enz_cen_dom"/>
</dbReference>
<evidence type="ECO:0000313" key="8">
    <source>
        <dbReference type="EMBL" id="CAB3396345.1"/>
    </source>
</evidence>
<dbReference type="Gene3D" id="3.40.50.1220">
    <property type="entry name" value="TPP-binding domain"/>
    <property type="match status" value="1"/>
</dbReference>
<comment type="similarity">
    <text evidence="1 3">Belongs to the TPP enzyme family.</text>
</comment>
<dbReference type="PROSITE" id="PS00187">
    <property type="entry name" value="TPP_ENZYMES"/>
    <property type="match status" value="1"/>
</dbReference>
<dbReference type="InterPro" id="IPR029035">
    <property type="entry name" value="DHS-like_NAD/FAD-binding_dom"/>
</dbReference>
<dbReference type="InterPro" id="IPR000399">
    <property type="entry name" value="TPP-bd_CS"/>
</dbReference>
<keyword evidence="8" id="KW-0670">Pyruvate</keyword>
<dbReference type="PANTHER" id="PTHR42981">
    <property type="entry name" value="PYRUVATE DEHYDROGENASE [UBIQUINONE]"/>
    <property type="match status" value="1"/>
</dbReference>
<accession>A0A6F9EJ20</accession>
<evidence type="ECO:0000256" key="2">
    <source>
        <dbReference type="ARBA" id="ARBA00023052"/>
    </source>
</evidence>
<dbReference type="GO" id="GO:0030976">
    <property type="term" value="F:thiamine pyrophosphate binding"/>
    <property type="evidence" value="ECO:0007669"/>
    <property type="project" value="InterPro"/>
</dbReference>
<evidence type="ECO:0000259" key="7">
    <source>
        <dbReference type="Pfam" id="PF02776"/>
    </source>
</evidence>
<feature type="domain" description="Thiamine pyrophosphate enzyme central" evidence="5">
    <location>
        <begin position="228"/>
        <end position="350"/>
    </location>
</feature>
<dbReference type="EMBL" id="LR792683">
    <property type="protein sequence ID" value="CAB3396345.1"/>
    <property type="molecule type" value="Genomic_DNA"/>
</dbReference>
<reference evidence="8 9" key="1">
    <citation type="submission" date="2020-04" db="EMBL/GenBank/DDBJ databases">
        <authorList>
            <person name="Hogendoorn C."/>
        </authorList>
    </citation>
    <scope>NUCLEOTIDE SEQUENCE [LARGE SCALE GENOMIC DNA]</scope>
    <source>
        <strain evidence="8">COOX1</strain>
    </source>
</reference>
<dbReference type="InterPro" id="IPR029061">
    <property type="entry name" value="THDP-binding"/>
</dbReference>
<feature type="region of interest" description="Disordered" evidence="4">
    <location>
        <begin position="13"/>
        <end position="34"/>
    </location>
</feature>
<sequence>MFHDLLTPSRYPADSMGPAVAEAPSPRPTPQQAGPSLTVAEVLLQELSLWGVERIYGVAGDAVLGFLDAVSKQAQVRFIPVKHEFHAGIMASAEAKLTGKVGVCFATMGPGFMNLLNGLADAHLDRTPVVAITGQAPVKQIGGDENQVIDQQVAIQPIARYSSLIVHPDAAVDRMYKALHLARTHGVVTHLSVPSDLFEQSQAQPLRPPVPWIHGQVAFSRDLLEPVLGVMRSCRRPMIVAGEGAWSARPDLPRLAQQWGGGLVTTLGGKGIVDEGFPFHVGGLGEGGSPEVPWLLQESDLILLIGTTYWPEGFVPRQPRVVQVDAAPENLGQRVQVEYGIVADAGAVVALLADALSDHRPDQEWIDRVQAAHRQWKETVERESEFDGNPLPPQRVMGALSAHIPPDAIITVDTGDHTVWFNRNFRSRGQTLLYSGDWRTMGFGLPAALAAKLSQPHRPVVAVVGDGGLAMGLGELTTAVQEGTPITVVLMNNDSLQMEKSKMIMRGYGQAGVDLTNPDFVKVAEASGWRAERVRDATQLESALVESLADPKPTLLDIPVQGVVPPLTGQKPLGSS</sequence>
<dbReference type="GO" id="GO:0003824">
    <property type="term" value="F:catalytic activity"/>
    <property type="evidence" value="ECO:0007669"/>
    <property type="project" value="InterPro"/>
</dbReference>
<dbReference type="InterPro" id="IPR011766">
    <property type="entry name" value="TPP_enzyme_TPP-bd"/>
</dbReference>
<evidence type="ECO:0000256" key="4">
    <source>
        <dbReference type="SAM" id="MobiDB-lite"/>
    </source>
</evidence>
<protein>
    <submittedName>
        <fullName evidence="8">Pyruvate oxidase</fullName>
    </submittedName>
</protein>
<dbReference type="Gene3D" id="3.40.50.970">
    <property type="match status" value="2"/>
</dbReference>
<keyword evidence="2 3" id="KW-0786">Thiamine pyrophosphate</keyword>
<feature type="domain" description="Thiamine pyrophosphate enzyme N-terminal TPP-binding" evidence="7">
    <location>
        <begin position="38"/>
        <end position="152"/>
    </location>
</feature>
<evidence type="ECO:0000259" key="6">
    <source>
        <dbReference type="Pfam" id="PF02775"/>
    </source>
</evidence>
<evidence type="ECO:0000256" key="3">
    <source>
        <dbReference type="RuleBase" id="RU362132"/>
    </source>
</evidence>
<dbReference type="SUPFAM" id="SSF52467">
    <property type="entry name" value="DHS-like NAD/FAD-binding domain"/>
    <property type="match status" value="1"/>
</dbReference>
<proteinExistence type="inferred from homology"/>
<dbReference type="Pfam" id="PF02775">
    <property type="entry name" value="TPP_enzyme_C"/>
    <property type="match status" value="1"/>
</dbReference>